<proteinExistence type="predicted"/>
<evidence type="ECO:0000256" key="1">
    <source>
        <dbReference type="SAM" id="Phobius"/>
    </source>
</evidence>
<dbReference type="AlphaFoldDB" id="A0AAQ3XYZ9"/>
<feature type="transmembrane region" description="Helical" evidence="1">
    <location>
        <begin position="43"/>
        <end position="61"/>
    </location>
</feature>
<feature type="transmembrane region" description="Helical" evidence="1">
    <location>
        <begin position="6"/>
        <end position="22"/>
    </location>
</feature>
<gene>
    <name evidence="2" type="ORF">A5888_001407</name>
</gene>
<feature type="transmembrane region" description="Helical" evidence="1">
    <location>
        <begin position="67"/>
        <end position="86"/>
    </location>
</feature>
<keyword evidence="1" id="KW-0472">Membrane</keyword>
<reference evidence="2" key="1">
    <citation type="submission" date="2017-05" db="EMBL/GenBank/DDBJ databases">
        <authorList>
            <consortium name="The Broad Institute Genomics Platform"/>
            <consortium name="The Broad Institute Genomic Center for Infectious Diseases"/>
            <person name="Earl A."/>
            <person name="Manson A."/>
            <person name="Schwartman J."/>
            <person name="Gilmore M."/>
            <person name="Abouelleil A."/>
            <person name="Cao P."/>
            <person name="Chapman S."/>
            <person name="Cusick C."/>
            <person name="Shea T."/>
            <person name="Young S."/>
            <person name="Neafsey D."/>
            <person name="Nusbaum C."/>
            <person name="Birren B."/>
        </authorList>
    </citation>
    <scope>NUCLEOTIDE SEQUENCE</scope>
    <source>
        <strain evidence="2">9E7_DIV0242</strain>
    </source>
</reference>
<keyword evidence="3" id="KW-1185">Reference proteome</keyword>
<organism evidence="2 3">
    <name type="scientific">Candidatus Enterococcus clewellii</name>
    <dbReference type="NCBI Taxonomy" id="1834193"/>
    <lineage>
        <taxon>Bacteria</taxon>
        <taxon>Bacillati</taxon>
        <taxon>Bacillota</taxon>
        <taxon>Bacilli</taxon>
        <taxon>Lactobacillales</taxon>
        <taxon>Enterococcaceae</taxon>
        <taxon>Enterococcus</taxon>
    </lineage>
</organism>
<evidence type="ECO:0000313" key="2">
    <source>
        <dbReference type="EMBL" id="WYJ89684.1"/>
    </source>
</evidence>
<dbReference type="Proteomes" id="UP000195141">
    <property type="component" value="Chromosome"/>
</dbReference>
<dbReference type="RefSeq" id="WP_339102011.1">
    <property type="nucleotide sequence ID" value="NZ_CP147247.1"/>
</dbReference>
<dbReference type="EMBL" id="CP147247">
    <property type="protein sequence ID" value="WYJ89684.1"/>
    <property type="molecule type" value="Genomic_DNA"/>
</dbReference>
<name>A0AAQ3XYZ9_9ENTE</name>
<keyword evidence="1" id="KW-1133">Transmembrane helix</keyword>
<accession>A0AAQ3XYZ9</accession>
<sequence length="89" mass="10133">MHIQVLIFAAALLAIFVSFYIRKSFPQLAKAFSKEIPNDFFQSFSRLFLVVGIIGFPVAIFDQFYFSLLYILLLMVVSAIFGLAFAKKI</sequence>
<reference evidence="2" key="2">
    <citation type="submission" date="2024-03" db="EMBL/GenBank/DDBJ databases">
        <title>The Genome Sequence of Enterococcus sp. DIV0242b.</title>
        <authorList>
            <consortium name="The Broad Institute Genomics Platform"/>
            <consortium name="The Broad Institute Microbial Omics Core"/>
            <consortium name="The Broad Institute Genomic Center for Infectious Diseases"/>
            <person name="Earl A."/>
            <person name="Manson A."/>
            <person name="Gilmore M."/>
            <person name="Schwartman J."/>
            <person name="Shea T."/>
            <person name="Abouelleil A."/>
            <person name="Cao P."/>
            <person name="Chapman S."/>
            <person name="Cusick C."/>
            <person name="Young S."/>
            <person name="Neafsey D."/>
            <person name="Nusbaum C."/>
            <person name="Birren B."/>
        </authorList>
    </citation>
    <scope>NUCLEOTIDE SEQUENCE</scope>
    <source>
        <strain evidence="2">9E7_DIV0242</strain>
    </source>
</reference>
<evidence type="ECO:0000313" key="3">
    <source>
        <dbReference type="Proteomes" id="UP000195141"/>
    </source>
</evidence>
<protein>
    <submittedName>
        <fullName evidence="2">Uncharacterized protein</fullName>
    </submittedName>
</protein>
<keyword evidence="1" id="KW-0812">Transmembrane</keyword>